<reference evidence="1" key="1">
    <citation type="submission" date="2021-02" db="EMBL/GenBank/DDBJ databases">
        <title>Infant gut strain persistence is associated with maternal origin, phylogeny, and functional potential including surface adhesion and iron acquisition.</title>
        <authorList>
            <person name="Lou Y.C."/>
        </authorList>
    </citation>
    <scope>NUCLEOTIDE SEQUENCE</scope>
    <source>
        <strain evidence="1">L3_106_000M1_dasL3_106_000M1_concoct_15</strain>
    </source>
</reference>
<protein>
    <submittedName>
        <fullName evidence="1">Uncharacterized protein</fullName>
    </submittedName>
</protein>
<organism evidence="1 2">
    <name type="scientific">Acidaminococcus intestini</name>
    <dbReference type="NCBI Taxonomy" id="187327"/>
    <lineage>
        <taxon>Bacteria</taxon>
        <taxon>Bacillati</taxon>
        <taxon>Bacillota</taxon>
        <taxon>Negativicutes</taxon>
        <taxon>Acidaminococcales</taxon>
        <taxon>Acidaminococcaceae</taxon>
        <taxon>Acidaminococcus</taxon>
    </lineage>
</organism>
<accession>A0A943I1D2</accession>
<proteinExistence type="predicted"/>
<comment type="caution">
    <text evidence="1">The sequence shown here is derived from an EMBL/GenBank/DDBJ whole genome shotgun (WGS) entry which is preliminary data.</text>
</comment>
<evidence type="ECO:0000313" key="1">
    <source>
        <dbReference type="EMBL" id="MBS5519785.1"/>
    </source>
</evidence>
<dbReference type="EMBL" id="JAGZCZ010000005">
    <property type="protein sequence ID" value="MBS5519785.1"/>
    <property type="molecule type" value="Genomic_DNA"/>
</dbReference>
<dbReference type="Proteomes" id="UP000754226">
    <property type="component" value="Unassembled WGS sequence"/>
</dbReference>
<gene>
    <name evidence="1" type="ORF">KHX13_05575</name>
</gene>
<sequence length="127" mass="13914">MTAETRTETKTVVRYVPKESPKDADVDVTIPKQTLTVKVNGKEQTFQKSDNEKYVLDKNKIALEHQSKASIDIKVPTIDNTRRWELGVGVDKHGQPAGMVGFPVKGHVGGWVAGSKSAVMGGIKVHF</sequence>
<dbReference type="AlphaFoldDB" id="A0A943I1D2"/>
<evidence type="ECO:0000313" key="2">
    <source>
        <dbReference type="Proteomes" id="UP000754226"/>
    </source>
</evidence>
<name>A0A943I1D2_9FIRM</name>